<evidence type="ECO:0000313" key="16">
    <source>
        <dbReference type="Proteomes" id="UP000576087"/>
    </source>
</evidence>
<evidence type="ECO:0000256" key="3">
    <source>
        <dbReference type="ARBA" id="ARBA00022519"/>
    </source>
</evidence>
<dbReference type="Pfam" id="PF00884">
    <property type="entry name" value="Sulfatase"/>
    <property type="match status" value="1"/>
</dbReference>
<dbReference type="InterPro" id="IPR040423">
    <property type="entry name" value="PEA_transferase"/>
</dbReference>
<accession>A0A7W6WR71</accession>
<feature type="transmembrane region" description="Helical" evidence="8">
    <location>
        <begin position="21"/>
        <end position="39"/>
    </location>
</feature>
<comment type="caution">
    <text evidence="11">The sequence shown here is derived from an EMBL/GenBank/DDBJ whole genome shotgun (WGS) entry which is preliminary data.</text>
</comment>
<dbReference type="GO" id="GO:0009244">
    <property type="term" value="P:lipopolysaccharide core region biosynthetic process"/>
    <property type="evidence" value="ECO:0007669"/>
    <property type="project" value="TreeGrafter"/>
</dbReference>
<feature type="domain" description="Phosphoethanolamine transferase N-terminal" evidence="10">
    <location>
        <begin position="61"/>
        <end position="206"/>
    </location>
</feature>
<keyword evidence="2" id="KW-1003">Cell membrane</keyword>
<organism evidence="11 14">
    <name type="scientific">Aliirhizobium cellulosilyticum</name>
    <dbReference type="NCBI Taxonomy" id="393664"/>
    <lineage>
        <taxon>Bacteria</taxon>
        <taxon>Pseudomonadati</taxon>
        <taxon>Pseudomonadota</taxon>
        <taxon>Alphaproteobacteria</taxon>
        <taxon>Hyphomicrobiales</taxon>
        <taxon>Rhizobiaceae</taxon>
        <taxon>Aliirhizobium</taxon>
    </lineage>
</organism>
<dbReference type="AlphaFoldDB" id="A0A7W6WR71"/>
<evidence type="ECO:0000256" key="4">
    <source>
        <dbReference type="ARBA" id="ARBA00022679"/>
    </source>
</evidence>
<feature type="domain" description="Sulfatase N-terminal" evidence="9">
    <location>
        <begin position="239"/>
        <end position="523"/>
    </location>
</feature>
<dbReference type="PANTHER" id="PTHR30443:SF0">
    <property type="entry name" value="PHOSPHOETHANOLAMINE TRANSFERASE EPTA"/>
    <property type="match status" value="1"/>
</dbReference>
<evidence type="ECO:0000259" key="10">
    <source>
        <dbReference type="Pfam" id="PF08019"/>
    </source>
</evidence>
<evidence type="ECO:0000256" key="2">
    <source>
        <dbReference type="ARBA" id="ARBA00022475"/>
    </source>
</evidence>
<evidence type="ECO:0000256" key="5">
    <source>
        <dbReference type="ARBA" id="ARBA00022692"/>
    </source>
</evidence>
<dbReference type="Gene3D" id="3.40.720.10">
    <property type="entry name" value="Alkaline Phosphatase, subunit A"/>
    <property type="match status" value="1"/>
</dbReference>
<protein>
    <submittedName>
        <fullName evidence="11">Lipid A ethanolaminephosphotransferase</fullName>
        <ecNumber evidence="11">2.7.8.-</ecNumber>
    </submittedName>
</protein>
<dbReference type="Proteomes" id="UP000524535">
    <property type="component" value="Unassembled WGS sequence"/>
</dbReference>
<evidence type="ECO:0000313" key="11">
    <source>
        <dbReference type="EMBL" id="MBB4349805.1"/>
    </source>
</evidence>
<feature type="transmembrane region" description="Helical" evidence="8">
    <location>
        <begin position="80"/>
        <end position="102"/>
    </location>
</feature>
<evidence type="ECO:0000313" key="12">
    <source>
        <dbReference type="EMBL" id="MBB4414751.1"/>
    </source>
</evidence>
<evidence type="ECO:0000313" key="13">
    <source>
        <dbReference type="EMBL" id="MBB4449403.1"/>
    </source>
</evidence>
<feature type="transmembrane region" description="Helical" evidence="8">
    <location>
        <begin position="51"/>
        <end position="73"/>
    </location>
</feature>
<evidence type="ECO:0000256" key="8">
    <source>
        <dbReference type="SAM" id="Phobius"/>
    </source>
</evidence>
<dbReference type="GO" id="GO:0005886">
    <property type="term" value="C:plasma membrane"/>
    <property type="evidence" value="ECO:0007669"/>
    <property type="project" value="UniProtKB-SubCell"/>
</dbReference>
<feature type="transmembrane region" description="Helical" evidence="8">
    <location>
        <begin position="122"/>
        <end position="144"/>
    </location>
</feature>
<proteinExistence type="predicted"/>
<dbReference type="Pfam" id="PF08019">
    <property type="entry name" value="EptA_B_N"/>
    <property type="match status" value="1"/>
</dbReference>
<keyword evidence="5 8" id="KW-0812">Transmembrane</keyword>
<dbReference type="EC" id="2.7.8.-" evidence="11"/>
<dbReference type="InterPro" id="IPR017850">
    <property type="entry name" value="Alkaline_phosphatase_core_sf"/>
</dbReference>
<name>A0A7W6WR71_9HYPH</name>
<dbReference type="InterPro" id="IPR012549">
    <property type="entry name" value="EptA-like_N"/>
</dbReference>
<dbReference type="EMBL" id="JACIGW010000004">
    <property type="protein sequence ID" value="MBB4349805.1"/>
    <property type="molecule type" value="Genomic_DNA"/>
</dbReference>
<evidence type="ECO:0000259" key="9">
    <source>
        <dbReference type="Pfam" id="PF00884"/>
    </source>
</evidence>
<dbReference type="Proteomes" id="UP000576087">
    <property type="component" value="Unassembled WGS sequence"/>
</dbReference>
<dbReference type="NCBIfam" id="NF028537">
    <property type="entry name" value="P_eth_NH2_trans"/>
    <property type="match status" value="1"/>
</dbReference>
<feature type="transmembrane region" description="Helical" evidence="8">
    <location>
        <begin position="156"/>
        <end position="177"/>
    </location>
</feature>
<dbReference type="InterPro" id="IPR000917">
    <property type="entry name" value="Sulfatase_N"/>
</dbReference>
<keyword evidence="3" id="KW-0997">Cell inner membrane</keyword>
<evidence type="ECO:0000256" key="1">
    <source>
        <dbReference type="ARBA" id="ARBA00004429"/>
    </source>
</evidence>
<dbReference type="EMBL" id="JACIHM010000014">
    <property type="protein sequence ID" value="MBB4449403.1"/>
    <property type="molecule type" value="Genomic_DNA"/>
</dbReference>
<evidence type="ECO:0000256" key="7">
    <source>
        <dbReference type="ARBA" id="ARBA00023136"/>
    </source>
</evidence>
<dbReference type="PANTHER" id="PTHR30443">
    <property type="entry name" value="INNER MEMBRANE PROTEIN"/>
    <property type="match status" value="1"/>
</dbReference>
<evidence type="ECO:0000313" key="15">
    <source>
        <dbReference type="Proteomes" id="UP000524535"/>
    </source>
</evidence>
<gene>
    <name evidence="12" type="ORF">GGE31_005297</name>
    <name evidence="11" type="ORF">GGE33_003568</name>
    <name evidence="13" type="ORF">GGE35_005257</name>
</gene>
<sequence length="549" mass="59943">MSILSMSRPARRFVRPQIGSVTLAVFGALYLIAFTNRTFFTRAYSYFDSHLAFGAFALGLTCLFAAFMIAVSVKYLLKPVLILMIVSAASASWFMDRFGTIIDVDMIRNAAQTTPSEAGHLITAAYLLHMSIFGLFPALLVCWVRVEHRRFFSKVGWNLAAIVPLLLVALACGVSSARSIASVARLHKDMIMTLNPFLPIGSAVAFTLASEADKNIVAKPLGTDAKVASSPTSGKPRVLVIVTGETARAENFSLSGYNRETNPELKKRDITYFSQTSSCGTATAVSVPCMFSNLTRHGYSHRAGLANENLLDVLGHAGIKTEWWDDNTGSKGVADRTAYRSFSDANDPRYCKEHECLDDGMVAELDGWLANLKGDSVLVLHQLGSHGPAYYQRYTQEFARFTPECLTAELGTCDRQAVVNAYDNSILYTDHILASVIDILKAREDKIAPTMIYMSDHGESLGENGLYLHGAPYIIAPSQQTHVPFVLWQGTEMKASVDASCVSKRAGNEASHDNLFHTALGIMAVKTSVYNPDLDVLGTCRKAEGKPNS</sequence>
<dbReference type="RefSeq" id="WP_343062504.1">
    <property type="nucleotide sequence ID" value="NZ_JACIGW010000004.1"/>
</dbReference>
<dbReference type="SUPFAM" id="SSF53649">
    <property type="entry name" value="Alkaline phosphatase-like"/>
    <property type="match status" value="1"/>
</dbReference>
<keyword evidence="6 8" id="KW-1133">Transmembrane helix</keyword>
<dbReference type="CDD" id="cd16017">
    <property type="entry name" value="LptA"/>
    <property type="match status" value="1"/>
</dbReference>
<comment type="subcellular location">
    <subcellularLocation>
        <location evidence="1">Cell inner membrane</location>
        <topology evidence="1">Multi-pass membrane protein</topology>
    </subcellularLocation>
</comment>
<dbReference type="Proteomes" id="UP000520770">
    <property type="component" value="Unassembled WGS sequence"/>
</dbReference>
<keyword evidence="4 11" id="KW-0808">Transferase</keyword>
<dbReference type="InterPro" id="IPR058130">
    <property type="entry name" value="PEA_transf_C"/>
</dbReference>
<keyword evidence="15" id="KW-1185">Reference proteome</keyword>
<dbReference type="EMBL" id="JACIGY010000014">
    <property type="protein sequence ID" value="MBB4414751.1"/>
    <property type="molecule type" value="Genomic_DNA"/>
</dbReference>
<evidence type="ECO:0000256" key="6">
    <source>
        <dbReference type="ARBA" id="ARBA00022989"/>
    </source>
</evidence>
<dbReference type="GO" id="GO:0016776">
    <property type="term" value="F:phosphotransferase activity, phosphate group as acceptor"/>
    <property type="evidence" value="ECO:0007669"/>
    <property type="project" value="TreeGrafter"/>
</dbReference>
<keyword evidence="7 8" id="KW-0472">Membrane</keyword>
<reference evidence="14 15" key="1">
    <citation type="submission" date="2020-08" db="EMBL/GenBank/DDBJ databases">
        <title>Genomic Encyclopedia of Type Strains, Phase IV (KMG-V): Genome sequencing to study the core and pangenomes of soil and plant-associated prokaryotes.</title>
        <authorList>
            <person name="Whitman W."/>
        </authorList>
    </citation>
    <scope>NUCLEOTIDE SEQUENCE [LARGE SCALE GENOMIC DNA]</scope>
    <source>
        <strain evidence="12 15">SEMIA 444</strain>
        <strain evidence="11 14">SEMIA 448</strain>
        <strain evidence="13 16">SEMIA 452</strain>
    </source>
</reference>
<evidence type="ECO:0000313" key="14">
    <source>
        <dbReference type="Proteomes" id="UP000520770"/>
    </source>
</evidence>